<dbReference type="InterPro" id="IPR025652">
    <property type="entry name" value="TesB_C"/>
</dbReference>
<dbReference type="Gene3D" id="2.40.160.210">
    <property type="entry name" value="Acyl-CoA thioesterase, double hotdog domain"/>
    <property type="match status" value="1"/>
</dbReference>
<evidence type="ECO:0000259" key="4">
    <source>
        <dbReference type="Pfam" id="PF13622"/>
    </source>
</evidence>
<dbReference type="CDD" id="cd03444">
    <property type="entry name" value="Thioesterase_II_repeat1"/>
    <property type="match status" value="1"/>
</dbReference>
<dbReference type="Pfam" id="PF13622">
    <property type="entry name" value="4HBT_3"/>
    <property type="match status" value="1"/>
</dbReference>
<name>A0ABP9EYC5_9FLAO</name>
<dbReference type="PANTHER" id="PTHR11066">
    <property type="entry name" value="ACYL-COA THIOESTERASE"/>
    <property type="match status" value="1"/>
</dbReference>
<proteinExistence type="inferred from homology"/>
<evidence type="ECO:0000256" key="1">
    <source>
        <dbReference type="ARBA" id="ARBA00006538"/>
    </source>
</evidence>
<dbReference type="SUPFAM" id="SSF54637">
    <property type="entry name" value="Thioesterase/thiol ester dehydrase-isomerase"/>
    <property type="match status" value="2"/>
</dbReference>
<dbReference type="Pfam" id="PF02551">
    <property type="entry name" value="Acyl_CoA_thio"/>
    <property type="match status" value="1"/>
</dbReference>
<sequence length="291" mass="32740">MTTANDLLDLLVLTQIDDTEFNGVSETVGSPVVFGGQVLAQAINAASRTITNKRVLHSMHSYFLEAGDLKWPITYNVNLVRDGGSFSVRRVTAHQKNKTIFILSASFHKPEIGYNHQIVMKSGLNQPETLLSWTDILKQYGDFLPKSLKAFFEIERPIEFKPTTFVSPAEKKDLPPFYDVWFKLKGDVGDLDLATKQQILTYVSDYNILVSALNPHASVAHWGNTQTASLDHSMWYFRDFDFSDWLLFSIESPNTSGARGFARGNIFTRDGKLIASVAQEGLMRPKNIKNE</sequence>
<comment type="caution">
    <text evidence="5">The sequence shown here is derived from an EMBL/GenBank/DDBJ whole genome shotgun (WGS) entry which is preliminary data.</text>
</comment>
<keyword evidence="2" id="KW-0378">Hydrolase</keyword>
<evidence type="ECO:0000313" key="5">
    <source>
        <dbReference type="EMBL" id="GAA4888446.1"/>
    </source>
</evidence>
<keyword evidence="6" id="KW-1185">Reference proteome</keyword>
<evidence type="ECO:0000313" key="6">
    <source>
        <dbReference type="Proteomes" id="UP001500433"/>
    </source>
</evidence>
<feature type="domain" description="Acyl-CoA thioesterase 2 C-terminal" evidence="3">
    <location>
        <begin position="149"/>
        <end position="282"/>
    </location>
</feature>
<dbReference type="InterPro" id="IPR049449">
    <property type="entry name" value="TesB_ACOT8-like_N"/>
</dbReference>
<comment type="similarity">
    <text evidence="1">Belongs to the C/M/P thioester hydrolase family.</text>
</comment>
<dbReference type="EMBL" id="BAABJH010000001">
    <property type="protein sequence ID" value="GAA4888446.1"/>
    <property type="molecule type" value="Genomic_DNA"/>
</dbReference>
<dbReference type="InterPro" id="IPR003703">
    <property type="entry name" value="Acyl_CoA_thio"/>
</dbReference>
<dbReference type="RefSeq" id="WP_345272979.1">
    <property type="nucleotide sequence ID" value="NZ_BAABJH010000001.1"/>
</dbReference>
<dbReference type="Proteomes" id="UP001500433">
    <property type="component" value="Unassembled WGS sequence"/>
</dbReference>
<dbReference type="CDD" id="cd03445">
    <property type="entry name" value="Thioesterase_II_repeat2"/>
    <property type="match status" value="1"/>
</dbReference>
<organism evidence="5 6">
    <name type="scientific">Flaviramulus aquimarinus</name>
    <dbReference type="NCBI Taxonomy" id="1170456"/>
    <lineage>
        <taxon>Bacteria</taxon>
        <taxon>Pseudomonadati</taxon>
        <taxon>Bacteroidota</taxon>
        <taxon>Flavobacteriia</taxon>
        <taxon>Flavobacteriales</taxon>
        <taxon>Flavobacteriaceae</taxon>
        <taxon>Flaviramulus</taxon>
    </lineage>
</organism>
<dbReference type="InterPro" id="IPR042171">
    <property type="entry name" value="Acyl-CoA_hotdog"/>
</dbReference>
<reference evidence="6" key="1">
    <citation type="journal article" date="2019" name="Int. J. Syst. Evol. Microbiol.">
        <title>The Global Catalogue of Microorganisms (GCM) 10K type strain sequencing project: providing services to taxonomists for standard genome sequencing and annotation.</title>
        <authorList>
            <consortium name="The Broad Institute Genomics Platform"/>
            <consortium name="The Broad Institute Genome Sequencing Center for Infectious Disease"/>
            <person name="Wu L."/>
            <person name="Ma J."/>
        </authorList>
    </citation>
    <scope>NUCLEOTIDE SEQUENCE [LARGE SCALE GENOMIC DNA]</scope>
    <source>
        <strain evidence="6">JCM 18274</strain>
    </source>
</reference>
<feature type="domain" description="Acyl-CoA thioesterase-like N-terminal HotDog" evidence="4">
    <location>
        <begin position="29"/>
        <end position="108"/>
    </location>
</feature>
<protein>
    <submittedName>
        <fullName evidence="5">Acyl-CoA thioesterase II</fullName>
    </submittedName>
</protein>
<accession>A0ABP9EYC5</accession>
<dbReference type="InterPro" id="IPR029069">
    <property type="entry name" value="HotDog_dom_sf"/>
</dbReference>
<dbReference type="PANTHER" id="PTHR11066:SF34">
    <property type="entry name" value="ACYL-COENZYME A THIOESTERASE 8"/>
    <property type="match status" value="1"/>
</dbReference>
<gene>
    <name evidence="5" type="primary">tesB</name>
    <name evidence="5" type="ORF">GCM10023311_10440</name>
</gene>
<evidence type="ECO:0000259" key="3">
    <source>
        <dbReference type="Pfam" id="PF02551"/>
    </source>
</evidence>
<evidence type="ECO:0000256" key="2">
    <source>
        <dbReference type="ARBA" id="ARBA00022801"/>
    </source>
</evidence>